<feature type="binding site" evidence="6">
    <location>
        <position position="86"/>
    </location>
    <ligand>
        <name>S-adenosyl-L-methionine</name>
        <dbReference type="ChEBI" id="CHEBI:59789"/>
    </ligand>
</feature>
<feature type="binding site" evidence="6">
    <location>
        <begin position="221"/>
        <end position="222"/>
    </location>
    <ligand>
        <name>S-adenosyl-L-methionine</name>
        <dbReference type="ChEBI" id="CHEBI:59789"/>
    </ligand>
</feature>
<keyword evidence="4 5" id="KW-0949">S-adenosyl-L-methionine</keyword>
<keyword evidence="3 5" id="KW-0808">Transferase</keyword>
<dbReference type="GO" id="GO:0032259">
    <property type="term" value="P:methylation"/>
    <property type="evidence" value="ECO:0007669"/>
    <property type="project" value="UniProtKB-KW"/>
</dbReference>
<dbReference type="CDD" id="cd02440">
    <property type="entry name" value="AdoMet_MTases"/>
    <property type="match status" value="1"/>
</dbReference>
<dbReference type="GO" id="GO:0008983">
    <property type="term" value="F:protein-glutamate O-methyltransferase activity"/>
    <property type="evidence" value="ECO:0007669"/>
    <property type="project" value="UniProtKB-EC"/>
</dbReference>
<dbReference type="SUPFAM" id="SSF47757">
    <property type="entry name" value="Chemotaxis receptor methyltransferase CheR, N-terminal domain"/>
    <property type="match status" value="1"/>
</dbReference>
<dbReference type="InterPro" id="IPR022642">
    <property type="entry name" value="CheR_C"/>
</dbReference>
<dbReference type="PANTHER" id="PTHR24422">
    <property type="entry name" value="CHEMOTAXIS PROTEIN METHYLTRANSFERASE"/>
    <property type="match status" value="1"/>
</dbReference>
<evidence type="ECO:0000313" key="8">
    <source>
        <dbReference type="EMBL" id="PUE96867.1"/>
    </source>
</evidence>
<feature type="binding site" evidence="6">
    <location>
        <position position="123"/>
    </location>
    <ligand>
        <name>S-adenosyl-L-methionine</name>
        <dbReference type="ChEBI" id="CHEBI:59789"/>
    </ligand>
</feature>
<dbReference type="SMART" id="SM00138">
    <property type="entry name" value="MeTrc"/>
    <property type="match status" value="1"/>
</dbReference>
<evidence type="ECO:0000256" key="3">
    <source>
        <dbReference type="ARBA" id="ARBA00022679"/>
    </source>
</evidence>
<evidence type="ECO:0000256" key="6">
    <source>
        <dbReference type="PIRSR" id="PIRSR000410-1"/>
    </source>
</evidence>
<dbReference type="AlphaFoldDB" id="A0AA44Z4Q0"/>
<protein>
    <recommendedName>
        <fullName evidence="5">Chemotaxis protein methyltransferase</fullName>
        <ecNumber evidence="5">2.1.1.80</ecNumber>
    </recommendedName>
</protein>
<dbReference type="InterPro" id="IPR036804">
    <property type="entry name" value="CheR_N_sf"/>
</dbReference>
<feature type="binding site" evidence="6">
    <location>
        <position position="146"/>
    </location>
    <ligand>
        <name>S-adenosyl-L-methionine</name>
        <dbReference type="ChEBI" id="CHEBI:59789"/>
    </ligand>
</feature>
<dbReference type="InterPro" id="IPR000780">
    <property type="entry name" value="CheR_MeTrfase"/>
</dbReference>
<dbReference type="InterPro" id="IPR026024">
    <property type="entry name" value="Chemotaxis_MeTrfase_CheR"/>
</dbReference>
<evidence type="ECO:0000256" key="1">
    <source>
        <dbReference type="ARBA" id="ARBA00001541"/>
    </source>
</evidence>
<feature type="binding site" evidence="6">
    <location>
        <position position="90"/>
    </location>
    <ligand>
        <name>S-adenosyl-L-methionine</name>
        <dbReference type="ChEBI" id="CHEBI:59789"/>
    </ligand>
</feature>
<organism evidence="8 9">
    <name type="scientific">Xanthomonas campestris pv. malvacearum</name>
    <dbReference type="NCBI Taxonomy" id="86040"/>
    <lineage>
        <taxon>Bacteria</taxon>
        <taxon>Pseudomonadati</taxon>
        <taxon>Pseudomonadota</taxon>
        <taxon>Gammaproteobacteria</taxon>
        <taxon>Lysobacterales</taxon>
        <taxon>Lysobacteraceae</taxon>
        <taxon>Xanthomonas</taxon>
    </lineage>
</organism>
<dbReference type="PIRSF" id="PIRSF000410">
    <property type="entry name" value="CheR"/>
    <property type="match status" value="1"/>
</dbReference>
<dbReference type="InterPro" id="IPR022641">
    <property type="entry name" value="CheR_N"/>
</dbReference>
<name>A0AA44Z4Q0_XANCM</name>
<dbReference type="Gene3D" id="3.40.50.150">
    <property type="entry name" value="Vaccinia Virus protein VP39"/>
    <property type="match status" value="1"/>
</dbReference>
<dbReference type="EMBL" id="PYJH01000001">
    <property type="protein sequence ID" value="PUE96867.1"/>
    <property type="molecule type" value="Genomic_DNA"/>
</dbReference>
<dbReference type="Gene3D" id="1.10.155.10">
    <property type="entry name" value="Chemotaxis receptor methyltransferase CheR, N-terminal domain"/>
    <property type="match status" value="1"/>
</dbReference>
<dbReference type="PANTHER" id="PTHR24422:SF26">
    <property type="entry name" value="CHEMOTAXIS PROTEIN METHYLTRANSFERASE"/>
    <property type="match status" value="1"/>
</dbReference>
<feature type="domain" description="CheR-type methyltransferase" evidence="7">
    <location>
        <begin position="7"/>
        <end position="275"/>
    </location>
</feature>
<proteinExistence type="predicted"/>
<keyword evidence="2 5" id="KW-0489">Methyltransferase</keyword>
<accession>A0AA44Z4Q0</accession>
<reference evidence="8 9" key="1">
    <citation type="submission" date="2018-03" db="EMBL/GenBank/DDBJ databases">
        <title>Sequencing of reference strains of Xanthomonas.</title>
        <authorList>
            <person name="Studholme D.J."/>
            <person name="Vicente J."/>
            <person name="Sarris P."/>
        </authorList>
    </citation>
    <scope>NUCLEOTIDE SEQUENCE [LARGE SCALE GENOMIC DNA]</scope>
    <source>
        <strain evidence="8 9">WHRI 5232</strain>
    </source>
</reference>
<evidence type="ECO:0000256" key="2">
    <source>
        <dbReference type="ARBA" id="ARBA00022603"/>
    </source>
</evidence>
<dbReference type="Pfam" id="PF01739">
    <property type="entry name" value="CheR"/>
    <property type="match status" value="1"/>
</dbReference>
<comment type="caution">
    <text evidence="8">The sequence shown here is derived from an EMBL/GenBank/DDBJ whole genome shotgun (WGS) entry which is preliminary data.</text>
</comment>
<feature type="binding site" evidence="6">
    <location>
        <begin position="204"/>
        <end position="205"/>
    </location>
    <ligand>
        <name>S-adenosyl-L-methionine</name>
        <dbReference type="ChEBI" id="CHEBI:59789"/>
    </ligand>
</feature>
<gene>
    <name evidence="8" type="ORF">C7T86_00580</name>
</gene>
<evidence type="ECO:0000256" key="4">
    <source>
        <dbReference type="ARBA" id="ARBA00022691"/>
    </source>
</evidence>
<dbReference type="PRINTS" id="PR00996">
    <property type="entry name" value="CHERMTFRASE"/>
</dbReference>
<feature type="binding site" evidence="6">
    <location>
        <position position="84"/>
    </location>
    <ligand>
        <name>S-adenosyl-L-methionine</name>
        <dbReference type="ChEBI" id="CHEBI:59789"/>
    </ligand>
</feature>
<comment type="function">
    <text evidence="5">Methylation of the membrane-bound methyl-accepting chemotaxis proteins (MCP) to form gamma-glutamyl methyl ester residues in MCP.</text>
</comment>
<dbReference type="Proteomes" id="UP000251513">
    <property type="component" value="Unassembled WGS sequence"/>
</dbReference>
<evidence type="ECO:0000313" key="9">
    <source>
        <dbReference type="Proteomes" id="UP000251513"/>
    </source>
</evidence>
<evidence type="ECO:0000259" key="7">
    <source>
        <dbReference type="PROSITE" id="PS50123"/>
    </source>
</evidence>
<sequence length="275" mass="31329">MRTWPEPMSTATAITEQEFGRFQRFIFEAAGITISSGKKAMLCGRLGKRLREHQFSTYTQYLQLLESRQDRREIQTAIDLLTTNETYFFREPKHFELLRKLAGEHRGGLPFRCWSAASSSGEEAYSMAMVLDDTLQGRPFEVVGSDISTRVLTKARTGHYALQRIDGIPQAYLKRYCLRGQGEYDGTLLVERRLRERVHFVHANLNAALPALGSFDAIFLRNVMIYFNGQTKREVILRVLSNLKSGGHFCIGHSESLSELDIDLVQVAPSIFRKA</sequence>
<evidence type="ECO:0000256" key="5">
    <source>
        <dbReference type="PIRNR" id="PIRNR000410"/>
    </source>
</evidence>
<dbReference type="EC" id="2.1.1.80" evidence="5"/>
<dbReference type="InterPro" id="IPR050903">
    <property type="entry name" value="Bact_Chemotaxis_MeTrfase"/>
</dbReference>
<comment type="catalytic activity">
    <reaction evidence="1 5">
        <text>L-glutamyl-[protein] + S-adenosyl-L-methionine = [protein]-L-glutamate 5-O-methyl ester + S-adenosyl-L-homocysteine</text>
        <dbReference type="Rhea" id="RHEA:24452"/>
        <dbReference type="Rhea" id="RHEA-COMP:10208"/>
        <dbReference type="Rhea" id="RHEA-COMP:10311"/>
        <dbReference type="ChEBI" id="CHEBI:29973"/>
        <dbReference type="ChEBI" id="CHEBI:57856"/>
        <dbReference type="ChEBI" id="CHEBI:59789"/>
        <dbReference type="ChEBI" id="CHEBI:82795"/>
        <dbReference type="EC" id="2.1.1.80"/>
    </reaction>
</comment>
<dbReference type="InterPro" id="IPR029063">
    <property type="entry name" value="SAM-dependent_MTases_sf"/>
</dbReference>
<dbReference type="PROSITE" id="PS50123">
    <property type="entry name" value="CHER"/>
    <property type="match status" value="1"/>
</dbReference>
<dbReference type="SUPFAM" id="SSF53335">
    <property type="entry name" value="S-adenosyl-L-methionine-dependent methyltransferases"/>
    <property type="match status" value="1"/>
</dbReference>
<dbReference type="Pfam" id="PF03705">
    <property type="entry name" value="CheR_N"/>
    <property type="match status" value="1"/>
</dbReference>